<feature type="domain" description="HTH araC/xylS-type" evidence="4">
    <location>
        <begin position="159"/>
        <end position="257"/>
    </location>
</feature>
<dbReference type="Pfam" id="PF20240">
    <property type="entry name" value="DUF6597"/>
    <property type="match status" value="1"/>
</dbReference>
<dbReference type="InterPro" id="IPR018060">
    <property type="entry name" value="HTH_AraC"/>
</dbReference>
<evidence type="ECO:0000256" key="3">
    <source>
        <dbReference type="ARBA" id="ARBA00023163"/>
    </source>
</evidence>
<dbReference type="Gene3D" id="1.10.10.60">
    <property type="entry name" value="Homeodomain-like"/>
    <property type="match status" value="1"/>
</dbReference>
<dbReference type="AlphaFoldDB" id="A0A511APF1"/>
<evidence type="ECO:0000256" key="1">
    <source>
        <dbReference type="ARBA" id="ARBA00023015"/>
    </source>
</evidence>
<accession>A0A511APF1</accession>
<dbReference type="InterPro" id="IPR046532">
    <property type="entry name" value="DUF6597"/>
</dbReference>
<keyword evidence="6" id="KW-1185">Reference proteome</keyword>
<dbReference type="SUPFAM" id="SSF46689">
    <property type="entry name" value="Homeodomain-like"/>
    <property type="match status" value="1"/>
</dbReference>
<dbReference type="PANTHER" id="PTHR46796">
    <property type="entry name" value="HTH-TYPE TRANSCRIPTIONAL ACTIVATOR RHAS-RELATED"/>
    <property type="match status" value="1"/>
</dbReference>
<dbReference type="SMART" id="SM00342">
    <property type="entry name" value="HTH_ARAC"/>
    <property type="match status" value="1"/>
</dbReference>
<evidence type="ECO:0000313" key="6">
    <source>
        <dbReference type="Proteomes" id="UP000321225"/>
    </source>
</evidence>
<gene>
    <name evidence="5" type="ORF">MAE01_27330</name>
</gene>
<dbReference type="PROSITE" id="PS01124">
    <property type="entry name" value="HTH_ARAC_FAMILY_2"/>
    <property type="match status" value="1"/>
</dbReference>
<dbReference type="Proteomes" id="UP000321225">
    <property type="component" value="Unassembled WGS sequence"/>
</dbReference>
<dbReference type="GO" id="GO:0003700">
    <property type="term" value="F:DNA-binding transcription factor activity"/>
    <property type="evidence" value="ECO:0007669"/>
    <property type="project" value="InterPro"/>
</dbReference>
<evidence type="ECO:0000259" key="4">
    <source>
        <dbReference type="PROSITE" id="PS01124"/>
    </source>
</evidence>
<proteinExistence type="predicted"/>
<reference evidence="5 6" key="1">
    <citation type="submission" date="2019-07" db="EMBL/GenBank/DDBJ databases">
        <title>Whole genome shotgun sequence of Microbacterium aerolatum NBRC 103071.</title>
        <authorList>
            <person name="Hosoyama A."/>
            <person name="Uohara A."/>
            <person name="Ohji S."/>
            <person name="Ichikawa N."/>
        </authorList>
    </citation>
    <scope>NUCLEOTIDE SEQUENCE [LARGE SCALE GENOMIC DNA]</scope>
    <source>
        <strain evidence="5 6">NBRC 103071</strain>
    </source>
</reference>
<dbReference type="Pfam" id="PF12833">
    <property type="entry name" value="HTH_18"/>
    <property type="match status" value="1"/>
</dbReference>
<dbReference type="InterPro" id="IPR009057">
    <property type="entry name" value="Homeodomain-like_sf"/>
</dbReference>
<comment type="caution">
    <text evidence="5">The sequence shown here is derived from an EMBL/GenBank/DDBJ whole genome shotgun (WGS) entry which is preliminary data.</text>
</comment>
<protein>
    <submittedName>
        <fullName evidence="5">AraC family transcriptional regulator</fullName>
    </submittedName>
</protein>
<dbReference type="RefSeq" id="WP_147040310.1">
    <property type="nucleotide sequence ID" value="NZ_BJUW01000015.1"/>
</dbReference>
<name>A0A511APF1_9MICO</name>
<dbReference type="EMBL" id="BJUW01000015">
    <property type="protein sequence ID" value="GEK87557.1"/>
    <property type="molecule type" value="Genomic_DNA"/>
</dbReference>
<keyword evidence="3" id="KW-0804">Transcription</keyword>
<evidence type="ECO:0000256" key="2">
    <source>
        <dbReference type="ARBA" id="ARBA00023125"/>
    </source>
</evidence>
<dbReference type="InterPro" id="IPR018062">
    <property type="entry name" value="HTH_AraC-typ_CS"/>
</dbReference>
<sequence length="259" mass="28430">MIDTRRGILYPARMPEFHRLPPPTGAAELVEWFWIPEWDVEQGRVSRQDVIAFPALNLVVQPDGVELVGASTTATRRDLTGRGWGVGALLRPASVPALVDDPAALRDDSVPFDAVGLHRSVCEAMGEGGPAGRERAVQVFADWLVERVGEIDTVPRQANEMSTMLMGDATVLRAEDAAARLAMSVRTLQRLAHRYVGLSPAAMIRRRRLQEAAQRVRDQPDVDLAALAAELGYADHAHLTNDFRAVLNITPRAYRSARG</sequence>
<dbReference type="GO" id="GO:0043565">
    <property type="term" value="F:sequence-specific DNA binding"/>
    <property type="evidence" value="ECO:0007669"/>
    <property type="project" value="InterPro"/>
</dbReference>
<dbReference type="InterPro" id="IPR050204">
    <property type="entry name" value="AraC_XylS_family_regulators"/>
</dbReference>
<keyword evidence="1" id="KW-0805">Transcription regulation</keyword>
<keyword evidence="2" id="KW-0238">DNA-binding</keyword>
<evidence type="ECO:0000313" key="5">
    <source>
        <dbReference type="EMBL" id="GEK87557.1"/>
    </source>
</evidence>
<organism evidence="5 6">
    <name type="scientific">Microbacterium aerolatum</name>
    <dbReference type="NCBI Taxonomy" id="153731"/>
    <lineage>
        <taxon>Bacteria</taxon>
        <taxon>Bacillati</taxon>
        <taxon>Actinomycetota</taxon>
        <taxon>Actinomycetes</taxon>
        <taxon>Micrococcales</taxon>
        <taxon>Microbacteriaceae</taxon>
        <taxon>Microbacterium</taxon>
    </lineage>
</organism>
<dbReference type="PROSITE" id="PS00041">
    <property type="entry name" value="HTH_ARAC_FAMILY_1"/>
    <property type="match status" value="1"/>
</dbReference>
<dbReference type="OrthoDB" id="2559672at2"/>